<dbReference type="HOGENOM" id="CLU_2805449_0_0_0"/>
<dbReference type="EMBL" id="CP002432">
    <property type="protein sequence ID" value="ADU65666.1"/>
    <property type="molecule type" value="Genomic_DNA"/>
</dbReference>
<proteinExistence type="predicted"/>
<keyword evidence="2" id="KW-1185">Reference proteome</keyword>
<name>E6W305_DESIS</name>
<dbReference type="Proteomes" id="UP000002572">
    <property type="component" value="Chromosome"/>
</dbReference>
<gene>
    <name evidence="1" type="ordered locus">Selin_0926</name>
</gene>
<sequence length="67" mass="7564">MFNQFFPLIEFIFASFQVSLELFDSGLVNGMIEPKRKFSGNGFLPSTCFSFQGKACIMFRSPGVKPE</sequence>
<dbReference type="AlphaFoldDB" id="E6W305"/>
<dbReference type="KEGG" id="din:Selin_0926"/>
<reference evidence="1 2" key="1">
    <citation type="submission" date="2010-12" db="EMBL/GenBank/DDBJ databases">
        <title>Complete sequence of Desulfurispirillum indicum S5.</title>
        <authorList>
            <consortium name="US DOE Joint Genome Institute"/>
            <person name="Lucas S."/>
            <person name="Copeland A."/>
            <person name="Lapidus A."/>
            <person name="Cheng J.-F."/>
            <person name="Goodwin L."/>
            <person name="Pitluck S."/>
            <person name="Chertkov O."/>
            <person name="Held B."/>
            <person name="Detter J.C."/>
            <person name="Han C."/>
            <person name="Tapia R."/>
            <person name="Land M."/>
            <person name="Hauser L."/>
            <person name="Kyrpides N."/>
            <person name="Ivanova N."/>
            <person name="Mikhailova N."/>
            <person name="Haggblom M."/>
            <person name="Rauschenbach I."/>
            <person name="Bini E."/>
            <person name="Woyke T."/>
        </authorList>
    </citation>
    <scope>NUCLEOTIDE SEQUENCE [LARGE SCALE GENOMIC DNA]</scope>
    <source>
        <strain evidence="2">ATCC BAA-1389 / DSM 22839 / S5</strain>
    </source>
</reference>
<organism evidence="1 2">
    <name type="scientific">Desulfurispirillum indicum (strain ATCC BAA-1389 / DSM 22839 / S5)</name>
    <dbReference type="NCBI Taxonomy" id="653733"/>
    <lineage>
        <taxon>Bacteria</taxon>
        <taxon>Pseudomonadati</taxon>
        <taxon>Chrysiogenota</taxon>
        <taxon>Chrysiogenia</taxon>
        <taxon>Chrysiogenales</taxon>
        <taxon>Chrysiogenaceae</taxon>
        <taxon>Desulfurispirillum</taxon>
    </lineage>
</organism>
<protein>
    <submittedName>
        <fullName evidence="1">Uncharacterized protein</fullName>
    </submittedName>
</protein>
<dbReference type="STRING" id="653733.Selin_0926"/>
<evidence type="ECO:0000313" key="2">
    <source>
        <dbReference type="Proteomes" id="UP000002572"/>
    </source>
</evidence>
<dbReference type="InParanoid" id="E6W305"/>
<accession>E6W305</accession>
<evidence type="ECO:0000313" key="1">
    <source>
        <dbReference type="EMBL" id="ADU65666.1"/>
    </source>
</evidence>